<sequence>MKRLKQGRQLQQIPTLKLYIFPGERCKKSLPPRPAHPVPACGLREGKNLICAFFAGPRCHKEFHFPLFIYLYFTDGSCSWAPGPPRAAAPPAPEPFFRLPRSQITPGALISWLVSDIQNVLRSNLS</sequence>
<comment type="caution">
    <text evidence="1">The sequence shown here is derived from an EMBL/GenBank/DDBJ whole genome shotgun (WGS) entry which is preliminary data.</text>
</comment>
<dbReference type="Proteomes" id="UP000299102">
    <property type="component" value="Unassembled WGS sequence"/>
</dbReference>
<keyword evidence="2" id="KW-1185">Reference proteome</keyword>
<accession>A0A4C1VKQ8</accession>
<reference evidence="1 2" key="1">
    <citation type="journal article" date="2019" name="Commun. Biol.">
        <title>The bagworm genome reveals a unique fibroin gene that provides high tensile strength.</title>
        <authorList>
            <person name="Kono N."/>
            <person name="Nakamura H."/>
            <person name="Ohtoshi R."/>
            <person name="Tomita M."/>
            <person name="Numata K."/>
            <person name="Arakawa K."/>
        </authorList>
    </citation>
    <scope>NUCLEOTIDE SEQUENCE [LARGE SCALE GENOMIC DNA]</scope>
</reference>
<evidence type="ECO:0000313" key="2">
    <source>
        <dbReference type="Proteomes" id="UP000299102"/>
    </source>
</evidence>
<proteinExistence type="predicted"/>
<dbReference type="AlphaFoldDB" id="A0A4C1VKQ8"/>
<protein>
    <submittedName>
        <fullName evidence="1">Uncharacterized protein</fullName>
    </submittedName>
</protein>
<name>A0A4C1VKQ8_EUMVA</name>
<evidence type="ECO:0000313" key="1">
    <source>
        <dbReference type="EMBL" id="GBP38454.1"/>
    </source>
</evidence>
<dbReference type="EMBL" id="BGZK01000349">
    <property type="protein sequence ID" value="GBP38454.1"/>
    <property type="molecule type" value="Genomic_DNA"/>
</dbReference>
<gene>
    <name evidence="1" type="ORF">EVAR_23660_1</name>
</gene>
<organism evidence="1 2">
    <name type="scientific">Eumeta variegata</name>
    <name type="common">Bagworm moth</name>
    <name type="synonym">Eumeta japonica</name>
    <dbReference type="NCBI Taxonomy" id="151549"/>
    <lineage>
        <taxon>Eukaryota</taxon>
        <taxon>Metazoa</taxon>
        <taxon>Ecdysozoa</taxon>
        <taxon>Arthropoda</taxon>
        <taxon>Hexapoda</taxon>
        <taxon>Insecta</taxon>
        <taxon>Pterygota</taxon>
        <taxon>Neoptera</taxon>
        <taxon>Endopterygota</taxon>
        <taxon>Lepidoptera</taxon>
        <taxon>Glossata</taxon>
        <taxon>Ditrysia</taxon>
        <taxon>Tineoidea</taxon>
        <taxon>Psychidae</taxon>
        <taxon>Oiketicinae</taxon>
        <taxon>Eumeta</taxon>
    </lineage>
</organism>